<dbReference type="AlphaFoldDB" id="A0A2H3J057"/>
<sequence length="166" mass="18781">MAISREDGSGRLRAAVEDLFKQLKHYQVDHALLQQTHTEAIAELAWLRTLVCCPTLEVTRRTFLLRAERSRERMEREYPEEYSQVTLGDVSRVIAELRAAWSQAPGQRSAAPFGIFDEFSLLSGGIQYLKEQLMAAPPTPVRLGKAHTGEGESSERGTPRRRLDDE</sequence>
<feature type="region of interest" description="Disordered" evidence="1">
    <location>
        <begin position="139"/>
        <end position="166"/>
    </location>
</feature>
<keyword evidence="3" id="KW-1185">Reference proteome</keyword>
<feature type="compositionally biased region" description="Basic and acidic residues" evidence="1">
    <location>
        <begin position="147"/>
        <end position="166"/>
    </location>
</feature>
<evidence type="ECO:0000256" key="1">
    <source>
        <dbReference type="SAM" id="MobiDB-lite"/>
    </source>
</evidence>
<gene>
    <name evidence="2" type="ORF">WOLCODRAFT_166027</name>
</gene>
<proteinExistence type="predicted"/>
<accession>A0A2H3J057</accession>
<protein>
    <submittedName>
        <fullName evidence="2">Uncharacterized protein</fullName>
    </submittedName>
</protein>
<reference evidence="2 3" key="1">
    <citation type="journal article" date="2012" name="Science">
        <title>The Paleozoic origin of enzymatic lignin decomposition reconstructed from 31 fungal genomes.</title>
        <authorList>
            <person name="Floudas D."/>
            <person name="Binder M."/>
            <person name="Riley R."/>
            <person name="Barry K."/>
            <person name="Blanchette R.A."/>
            <person name="Henrissat B."/>
            <person name="Martinez A.T."/>
            <person name="Otillar R."/>
            <person name="Spatafora J.W."/>
            <person name="Yadav J.S."/>
            <person name="Aerts A."/>
            <person name="Benoit I."/>
            <person name="Boyd A."/>
            <person name="Carlson A."/>
            <person name="Copeland A."/>
            <person name="Coutinho P.M."/>
            <person name="de Vries R.P."/>
            <person name="Ferreira P."/>
            <person name="Findley K."/>
            <person name="Foster B."/>
            <person name="Gaskell J."/>
            <person name="Glotzer D."/>
            <person name="Gorecki P."/>
            <person name="Heitman J."/>
            <person name="Hesse C."/>
            <person name="Hori C."/>
            <person name="Igarashi K."/>
            <person name="Jurgens J.A."/>
            <person name="Kallen N."/>
            <person name="Kersten P."/>
            <person name="Kohler A."/>
            <person name="Kuees U."/>
            <person name="Kumar T.K.A."/>
            <person name="Kuo A."/>
            <person name="LaButti K."/>
            <person name="Larrondo L.F."/>
            <person name="Lindquist E."/>
            <person name="Ling A."/>
            <person name="Lombard V."/>
            <person name="Lucas S."/>
            <person name="Lundell T."/>
            <person name="Martin R."/>
            <person name="McLaughlin D.J."/>
            <person name="Morgenstern I."/>
            <person name="Morin E."/>
            <person name="Murat C."/>
            <person name="Nagy L.G."/>
            <person name="Nolan M."/>
            <person name="Ohm R.A."/>
            <person name="Patyshakuliyeva A."/>
            <person name="Rokas A."/>
            <person name="Ruiz-Duenas F.J."/>
            <person name="Sabat G."/>
            <person name="Salamov A."/>
            <person name="Samejima M."/>
            <person name="Schmutz J."/>
            <person name="Slot J.C."/>
            <person name="St John F."/>
            <person name="Stenlid J."/>
            <person name="Sun H."/>
            <person name="Sun S."/>
            <person name="Syed K."/>
            <person name="Tsang A."/>
            <person name="Wiebenga A."/>
            <person name="Young D."/>
            <person name="Pisabarro A."/>
            <person name="Eastwood D.C."/>
            <person name="Martin F."/>
            <person name="Cullen D."/>
            <person name="Grigoriev I.V."/>
            <person name="Hibbett D.S."/>
        </authorList>
    </citation>
    <scope>NUCLEOTIDE SEQUENCE [LARGE SCALE GENOMIC DNA]</scope>
    <source>
        <strain evidence="2 3">MD-104</strain>
    </source>
</reference>
<organism evidence="2 3">
    <name type="scientific">Wolfiporia cocos (strain MD-104)</name>
    <name type="common">Brown rot fungus</name>
    <dbReference type="NCBI Taxonomy" id="742152"/>
    <lineage>
        <taxon>Eukaryota</taxon>
        <taxon>Fungi</taxon>
        <taxon>Dikarya</taxon>
        <taxon>Basidiomycota</taxon>
        <taxon>Agaricomycotina</taxon>
        <taxon>Agaricomycetes</taxon>
        <taxon>Polyporales</taxon>
        <taxon>Phaeolaceae</taxon>
        <taxon>Wolfiporia</taxon>
    </lineage>
</organism>
<evidence type="ECO:0000313" key="3">
    <source>
        <dbReference type="Proteomes" id="UP000218811"/>
    </source>
</evidence>
<name>A0A2H3J057_WOLCO</name>
<evidence type="ECO:0000313" key="2">
    <source>
        <dbReference type="EMBL" id="PCH35085.1"/>
    </source>
</evidence>
<dbReference type="EMBL" id="KB467843">
    <property type="protein sequence ID" value="PCH35085.1"/>
    <property type="molecule type" value="Genomic_DNA"/>
</dbReference>
<dbReference type="Proteomes" id="UP000218811">
    <property type="component" value="Unassembled WGS sequence"/>
</dbReference>